<proteinExistence type="predicted"/>
<keyword evidence="3" id="KW-1185">Reference proteome</keyword>
<evidence type="ECO:0000313" key="3">
    <source>
        <dbReference type="Proteomes" id="UP000664807"/>
    </source>
</evidence>
<accession>A0ABS3FD29</accession>
<dbReference type="RefSeq" id="WP_207026611.1">
    <property type="nucleotide sequence ID" value="NZ_JAFLNM010000001.1"/>
</dbReference>
<gene>
    <name evidence="2" type="ORF">J0654_05285</name>
</gene>
<sequence>MDIKFNSAVILALTCILVGCSQAQNQSAEELLRDPNMQDAIMENIASDHQMMMNMMGHMVNNEHAMQMMAQNQDMMHSMMGNRQAMMNMMMKDSTFSNMMMGNMLEMMEQDSAFGSRMSHRMMGNQHMMDMMDMMEH</sequence>
<dbReference type="EMBL" id="JAFLNM010000001">
    <property type="protein sequence ID" value="MBO0341046.1"/>
    <property type="molecule type" value="Genomic_DNA"/>
</dbReference>
<feature type="chain" id="PRO_5045366117" evidence="1">
    <location>
        <begin position="24"/>
        <end position="137"/>
    </location>
</feature>
<dbReference type="Proteomes" id="UP000664807">
    <property type="component" value="Unassembled WGS sequence"/>
</dbReference>
<dbReference type="PROSITE" id="PS51257">
    <property type="entry name" value="PROKAR_LIPOPROTEIN"/>
    <property type="match status" value="1"/>
</dbReference>
<comment type="caution">
    <text evidence="2">The sequence shown here is derived from an EMBL/GenBank/DDBJ whole genome shotgun (WGS) entry which is preliminary data.</text>
</comment>
<keyword evidence="1" id="KW-0732">Signal</keyword>
<organism evidence="2 3">
    <name type="scientific">Flagellimonas profundi</name>
    <dbReference type="NCBI Taxonomy" id="2915620"/>
    <lineage>
        <taxon>Bacteria</taxon>
        <taxon>Pseudomonadati</taxon>
        <taxon>Bacteroidota</taxon>
        <taxon>Flavobacteriia</taxon>
        <taxon>Flavobacteriales</taxon>
        <taxon>Flavobacteriaceae</taxon>
        <taxon>Flagellimonas</taxon>
    </lineage>
</organism>
<name>A0ABS3FD29_9FLAO</name>
<evidence type="ECO:0000256" key="1">
    <source>
        <dbReference type="SAM" id="SignalP"/>
    </source>
</evidence>
<reference evidence="2 3" key="1">
    <citation type="submission" date="2021-03" db="EMBL/GenBank/DDBJ databases">
        <title>Muricauda lutimaris sp. nov. and Muricauda ruestringensis sp. nov, two marine members of the Flavobacteriaceae isolated from deep sea sediments of Western Pacific.</title>
        <authorList>
            <person name="Zhao S."/>
            <person name="Liu R."/>
        </authorList>
    </citation>
    <scope>NUCLEOTIDE SEQUENCE [LARGE SCALE GENOMIC DNA]</scope>
    <source>
        <strain evidence="2 3">BC31-3-A3</strain>
    </source>
</reference>
<feature type="signal peptide" evidence="1">
    <location>
        <begin position="1"/>
        <end position="23"/>
    </location>
</feature>
<protein>
    <submittedName>
        <fullName evidence="2">Uncharacterized protein</fullName>
    </submittedName>
</protein>
<evidence type="ECO:0000313" key="2">
    <source>
        <dbReference type="EMBL" id="MBO0341046.1"/>
    </source>
</evidence>